<dbReference type="Proteomes" id="UP000565572">
    <property type="component" value="Unassembled WGS sequence"/>
</dbReference>
<dbReference type="Gene3D" id="3.40.50.720">
    <property type="entry name" value="NAD(P)-binding Rossmann-like Domain"/>
    <property type="match status" value="1"/>
</dbReference>
<evidence type="ECO:0000313" key="4">
    <source>
        <dbReference type="Proteomes" id="UP000565572"/>
    </source>
</evidence>
<organism evidence="3 4">
    <name type="scientific">Microlunatus antarcticus</name>
    <dbReference type="NCBI Taxonomy" id="53388"/>
    <lineage>
        <taxon>Bacteria</taxon>
        <taxon>Bacillati</taxon>
        <taxon>Actinomycetota</taxon>
        <taxon>Actinomycetes</taxon>
        <taxon>Propionibacteriales</taxon>
        <taxon>Propionibacteriaceae</taxon>
        <taxon>Microlunatus</taxon>
    </lineage>
</organism>
<proteinExistence type="inferred from homology"/>
<keyword evidence="2" id="KW-0560">Oxidoreductase</keyword>
<evidence type="ECO:0000313" key="3">
    <source>
        <dbReference type="EMBL" id="MBB3328248.1"/>
    </source>
</evidence>
<dbReference type="RefSeq" id="WP_198423436.1">
    <property type="nucleotide sequence ID" value="NZ_JACHZG010000001.1"/>
</dbReference>
<dbReference type="FunFam" id="3.40.50.720:FF:000084">
    <property type="entry name" value="Short-chain dehydrogenase reductase"/>
    <property type="match status" value="1"/>
</dbReference>
<comment type="similarity">
    <text evidence="1">Belongs to the short-chain dehydrogenases/reductases (SDR) family.</text>
</comment>
<dbReference type="PRINTS" id="PR00081">
    <property type="entry name" value="GDHRDH"/>
</dbReference>
<gene>
    <name evidence="3" type="ORF">FHX39_003192</name>
</gene>
<evidence type="ECO:0000256" key="1">
    <source>
        <dbReference type="ARBA" id="ARBA00006484"/>
    </source>
</evidence>
<evidence type="ECO:0000256" key="2">
    <source>
        <dbReference type="ARBA" id="ARBA00023002"/>
    </source>
</evidence>
<dbReference type="CDD" id="cd05233">
    <property type="entry name" value="SDR_c"/>
    <property type="match status" value="1"/>
</dbReference>
<name>A0A7W5JXU5_9ACTN</name>
<keyword evidence="4" id="KW-1185">Reference proteome</keyword>
<dbReference type="InterPro" id="IPR002347">
    <property type="entry name" value="SDR_fam"/>
</dbReference>
<dbReference type="InterPro" id="IPR036291">
    <property type="entry name" value="NAD(P)-bd_dom_sf"/>
</dbReference>
<dbReference type="PANTHER" id="PTHR43639:SF1">
    <property type="entry name" value="SHORT-CHAIN DEHYDROGENASE_REDUCTASE FAMILY PROTEIN"/>
    <property type="match status" value="1"/>
</dbReference>
<sequence length="254" mass="26318">MSGLGEGTMGRGRVVLVTGGSRGIGRAAVRALHRDGFHVVLHHRASGPAAQAVAAELGEERVHVLAADLAVAGEADRLWGEALAWRGRVDVLVNNAGVYLASPLDDADAWDAGWADNLMINLLAPATLCRLAVTRWQASGGGIVVNVTSRAAHRGDDADHLAYGAAKGGLQSLTKGIARSFARDGVLAYDIAPGWVLTDMMTDGPEAEALAASMPLGEVTPPEDVAEVIAFLASGRSRHTSGATIDVTGADYVR</sequence>
<comment type="caution">
    <text evidence="3">The sequence shown here is derived from an EMBL/GenBank/DDBJ whole genome shotgun (WGS) entry which is preliminary data.</text>
</comment>
<protein>
    <submittedName>
        <fullName evidence="3">NAD(P)-dependent dehydrogenase (Short-subunit alcohol dehydrogenase family)</fullName>
    </submittedName>
</protein>
<dbReference type="PRINTS" id="PR00080">
    <property type="entry name" value="SDRFAMILY"/>
</dbReference>
<dbReference type="PANTHER" id="PTHR43639">
    <property type="entry name" value="OXIDOREDUCTASE, SHORT-CHAIN DEHYDROGENASE/REDUCTASE FAMILY (AFU_ORTHOLOGUE AFUA_5G02870)"/>
    <property type="match status" value="1"/>
</dbReference>
<dbReference type="GO" id="GO:0016491">
    <property type="term" value="F:oxidoreductase activity"/>
    <property type="evidence" value="ECO:0007669"/>
    <property type="project" value="UniProtKB-KW"/>
</dbReference>
<dbReference type="Pfam" id="PF13561">
    <property type="entry name" value="adh_short_C2"/>
    <property type="match status" value="1"/>
</dbReference>
<dbReference type="EMBL" id="JACHZG010000001">
    <property type="protein sequence ID" value="MBB3328248.1"/>
    <property type="molecule type" value="Genomic_DNA"/>
</dbReference>
<reference evidence="3 4" key="1">
    <citation type="submission" date="2020-08" db="EMBL/GenBank/DDBJ databases">
        <title>Sequencing the genomes of 1000 actinobacteria strains.</title>
        <authorList>
            <person name="Klenk H.-P."/>
        </authorList>
    </citation>
    <scope>NUCLEOTIDE SEQUENCE [LARGE SCALE GENOMIC DNA]</scope>
    <source>
        <strain evidence="3 4">DSM 11053</strain>
    </source>
</reference>
<accession>A0A7W5JXU5</accession>
<dbReference type="AlphaFoldDB" id="A0A7W5JXU5"/>
<dbReference type="SUPFAM" id="SSF51735">
    <property type="entry name" value="NAD(P)-binding Rossmann-fold domains"/>
    <property type="match status" value="1"/>
</dbReference>